<evidence type="ECO:0000313" key="4">
    <source>
        <dbReference type="Ensembl" id="ENSOSIP00000008407.1"/>
    </source>
</evidence>
<dbReference type="GO" id="GO:0005737">
    <property type="term" value="C:cytoplasm"/>
    <property type="evidence" value="ECO:0007669"/>
    <property type="project" value="TreeGrafter"/>
</dbReference>
<dbReference type="InterPro" id="IPR047271">
    <property type="entry name" value="Ephexin-like"/>
</dbReference>
<evidence type="ECO:0000256" key="1">
    <source>
        <dbReference type="ARBA" id="ARBA00022443"/>
    </source>
</evidence>
<dbReference type="SMART" id="SM00326">
    <property type="entry name" value="SH3"/>
    <property type="match status" value="1"/>
</dbReference>
<dbReference type="Pfam" id="PF00018">
    <property type="entry name" value="SH3_1"/>
    <property type="match status" value="1"/>
</dbReference>
<evidence type="ECO:0000313" key="5">
    <source>
        <dbReference type="Proteomes" id="UP000694383"/>
    </source>
</evidence>
<dbReference type="PANTHER" id="PTHR12845:SF2">
    <property type="entry name" value="DH DOMAIN-CONTAINING PROTEIN-RELATED"/>
    <property type="match status" value="1"/>
</dbReference>
<reference evidence="4" key="2">
    <citation type="submission" date="2025-09" db="UniProtKB">
        <authorList>
            <consortium name="Ensembl"/>
        </authorList>
    </citation>
    <scope>IDENTIFICATION</scope>
</reference>
<dbReference type="GeneTree" id="ENSGT00980000202166"/>
<dbReference type="PANTHER" id="PTHR12845">
    <property type="entry name" value="GUANINE NUCLEOTIDE EXCHANGE FACTOR"/>
    <property type="match status" value="1"/>
</dbReference>
<name>A0A8C8DIN4_9TELE</name>
<dbReference type="PROSITE" id="PS50002">
    <property type="entry name" value="SH3"/>
    <property type="match status" value="1"/>
</dbReference>
<dbReference type="InterPro" id="IPR036028">
    <property type="entry name" value="SH3-like_dom_sf"/>
</dbReference>
<sequence>PENIQKKFKLELFCLFYCEQMLCVKAYMAQQPDELSLEKAEVILVILLSHLFSSDWVEGTRLSDFQRGWVLKSHLETISNSKVKARNLSDAFKLTTCSTRYSRRLTGVRPRA</sequence>
<dbReference type="Proteomes" id="UP000694383">
    <property type="component" value="Unplaced"/>
</dbReference>
<dbReference type="AlphaFoldDB" id="A0A8C8DIN4"/>
<feature type="domain" description="SH3" evidence="3">
    <location>
        <begin position="16"/>
        <end position="80"/>
    </location>
</feature>
<proteinExistence type="predicted"/>
<keyword evidence="5" id="KW-1185">Reference proteome</keyword>
<organism evidence="4 5">
    <name type="scientific">Oryzias sinensis</name>
    <name type="common">Chinese medaka</name>
    <dbReference type="NCBI Taxonomy" id="183150"/>
    <lineage>
        <taxon>Eukaryota</taxon>
        <taxon>Metazoa</taxon>
        <taxon>Chordata</taxon>
        <taxon>Craniata</taxon>
        <taxon>Vertebrata</taxon>
        <taxon>Euteleostomi</taxon>
        <taxon>Actinopterygii</taxon>
        <taxon>Neopterygii</taxon>
        <taxon>Teleostei</taxon>
        <taxon>Neoteleostei</taxon>
        <taxon>Acanthomorphata</taxon>
        <taxon>Ovalentaria</taxon>
        <taxon>Atherinomorphae</taxon>
        <taxon>Beloniformes</taxon>
        <taxon>Adrianichthyidae</taxon>
        <taxon>Oryziinae</taxon>
        <taxon>Oryzias</taxon>
    </lineage>
</organism>
<keyword evidence="1 2" id="KW-0728">SH3 domain</keyword>
<dbReference type="Ensembl" id="ENSOSIT00000008963.1">
    <property type="protein sequence ID" value="ENSOSIP00000008407.1"/>
    <property type="gene ID" value="ENSOSIG00000005413.1"/>
</dbReference>
<evidence type="ECO:0000259" key="3">
    <source>
        <dbReference type="PROSITE" id="PS50002"/>
    </source>
</evidence>
<dbReference type="GO" id="GO:0005085">
    <property type="term" value="F:guanyl-nucleotide exchange factor activity"/>
    <property type="evidence" value="ECO:0007669"/>
    <property type="project" value="InterPro"/>
</dbReference>
<dbReference type="GO" id="GO:0005634">
    <property type="term" value="C:nucleus"/>
    <property type="evidence" value="ECO:0007669"/>
    <property type="project" value="TreeGrafter"/>
</dbReference>
<dbReference type="Gene3D" id="2.30.30.40">
    <property type="entry name" value="SH3 Domains"/>
    <property type="match status" value="1"/>
</dbReference>
<accession>A0A8C8DIN4</accession>
<evidence type="ECO:0000256" key="2">
    <source>
        <dbReference type="PROSITE-ProRule" id="PRU00192"/>
    </source>
</evidence>
<dbReference type="SUPFAM" id="SSF50044">
    <property type="entry name" value="SH3-domain"/>
    <property type="match status" value="1"/>
</dbReference>
<dbReference type="InterPro" id="IPR001452">
    <property type="entry name" value="SH3_domain"/>
</dbReference>
<reference evidence="4" key="1">
    <citation type="submission" date="2025-08" db="UniProtKB">
        <authorList>
            <consortium name="Ensembl"/>
        </authorList>
    </citation>
    <scope>IDENTIFICATION</scope>
</reference>
<protein>
    <recommendedName>
        <fullName evidence="3">SH3 domain-containing protein</fullName>
    </recommendedName>
</protein>